<dbReference type="Gene3D" id="3.40.30.10">
    <property type="entry name" value="Glutaredoxin"/>
    <property type="match status" value="1"/>
</dbReference>
<dbReference type="Proteomes" id="UP000190409">
    <property type="component" value="Unassembled WGS sequence"/>
</dbReference>
<evidence type="ECO:0000313" key="1">
    <source>
        <dbReference type="EMBL" id="OOL80559.1"/>
    </source>
</evidence>
<proteinExistence type="predicted"/>
<gene>
    <name evidence="2" type="ORF">B8A44_03365</name>
    <name evidence="1" type="ORF">BWX42_01050</name>
</gene>
<dbReference type="GO" id="GO:0045892">
    <property type="term" value="P:negative regulation of DNA-templated transcription"/>
    <property type="evidence" value="ECO:0007669"/>
    <property type="project" value="InterPro"/>
</dbReference>
<protein>
    <submittedName>
        <fullName evidence="1">Arsenical resistance operon transcriptional repressor ArsD</fullName>
    </submittedName>
</protein>
<name>A0A1S8KLD9_9LACT</name>
<reference evidence="2 4" key="2">
    <citation type="submission" date="2017-03" db="EMBL/GenBank/DDBJ databases">
        <title>wgs assembly of Dolosigranulum pigrum KPL CDC strains.</title>
        <authorList>
            <person name="Brugger S.D."/>
            <person name="Pettigrew M."/>
            <person name="Kong Y."/>
            <person name="Lemon K.P."/>
        </authorList>
    </citation>
    <scope>NUCLEOTIDE SEQUENCE [LARGE SCALE GENOMIC DNA]</scope>
    <source>
        <strain evidence="2 4">KPL1931_CDC4294-98</strain>
    </source>
</reference>
<dbReference type="Proteomes" id="UP000249099">
    <property type="component" value="Unassembled WGS sequence"/>
</dbReference>
<sequence length="124" mass="13709">MKKMVIFDPAMCCSTGVCGPSVDENLLRVSTVINKLKKKDIVVERHNLANDPKAFVENELINQIIDSEGTEALPITTVDGEVVKKKEYPTNDEFCSFLDIPKAYLDSSKEQSTKKCCCGKGNCC</sequence>
<dbReference type="NCBIfam" id="NF033727">
    <property type="entry name" value="chaperon_ArsD"/>
    <property type="match status" value="1"/>
</dbReference>
<reference evidence="1 3" key="1">
    <citation type="submission" date="2017-01" db="EMBL/GenBank/DDBJ databases">
        <title>Complete Genome Sequence of Dolosigranulum pigrum isolated from a Patient with interstitial lung disease.</title>
        <authorList>
            <person name="Mukhopadhyay R."/>
            <person name="Joaquin J."/>
            <person name="Hogue R."/>
            <person name="Fitzgerald S."/>
            <person name="Jospin G."/>
            <person name="Eisen J.A."/>
            <person name="Chaturvedi V."/>
        </authorList>
    </citation>
    <scope>NUCLEOTIDE SEQUENCE [LARGE SCALE GENOMIC DNA]</scope>
    <source>
        <strain evidence="1 3">15S00348</strain>
    </source>
</reference>
<dbReference type="InterPro" id="IPR010712">
    <property type="entry name" value="Arsenical-R_ArsD"/>
</dbReference>
<dbReference type="EMBL" id="NAQV01000009">
    <property type="protein sequence ID" value="RAN64118.1"/>
    <property type="molecule type" value="Genomic_DNA"/>
</dbReference>
<dbReference type="Pfam" id="PF06953">
    <property type="entry name" value="ArsD"/>
    <property type="match status" value="1"/>
</dbReference>
<evidence type="ECO:0000313" key="2">
    <source>
        <dbReference type="EMBL" id="RAN64118.1"/>
    </source>
</evidence>
<organism evidence="1 3">
    <name type="scientific">Dolosigranulum pigrum</name>
    <dbReference type="NCBI Taxonomy" id="29394"/>
    <lineage>
        <taxon>Bacteria</taxon>
        <taxon>Bacillati</taxon>
        <taxon>Bacillota</taxon>
        <taxon>Bacilli</taxon>
        <taxon>Lactobacillales</taxon>
        <taxon>Carnobacteriaceae</taxon>
        <taxon>Dolosigranulum</taxon>
    </lineage>
</organism>
<dbReference type="GO" id="GO:0003677">
    <property type="term" value="F:DNA binding"/>
    <property type="evidence" value="ECO:0007669"/>
    <property type="project" value="InterPro"/>
</dbReference>
<dbReference type="EMBL" id="MUYF01000003">
    <property type="protein sequence ID" value="OOL80559.1"/>
    <property type="molecule type" value="Genomic_DNA"/>
</dbReference>
<dbReference type="GO" id="GO:0046685">
    <property type="term" value="P:response to arsenic-containing substance"/>
    <property type="evidence" value="ECO:0007669"/>
    <property type="project" value="InterPro"/>
</dbReference>
<dbReference type="RefSeq" id="WP_004634566.1">
    <property type="nucleotide sequence ID" value="NZ_CALUAQ010000005.1"/>
</dbReference>
<evidence type="ECO:0000313" key="3">
    <source>
        <dbReference type="Proteomes" id="UP000190409"/>
    </source>
</evidence>
<dbReference type="GeneID" id="42693531"/>
<comment type="caution">
    <text evidence="1">The sequence shown here is derived from an EMBL/GenBank/DDBJ whole genome shotgun (WGS) entry which is preliminary data.</text>
</comment>
<dbReference type="AlphaFoldDB" id="A0A1S8KLD9"/>
<evidence type="ECO:0000313" key="4">
    <source>
        <dbReference type="Proteomes" id="UP000249099"/>
    </source>
</evidence>
<accession>A0A1S8KLD9</accession>